<keyword evidence="2" id="KW-0719">Serine esterase</keyword>
<keyword evidence="4 8" id="KW-0732">Signal</keyword>
<keyword evidence="6" id="KW-0106">Calcium</keyword>
<dbReference type="GeneID" id="85476850"/>
<feature type="signal peptide" evidence="8">
    <location>
        <begin position="1"/>
        <end position="16"/>
    </location>
</feature>
<comment type="similarity">
    <text evidence="1 8">Belongs to the tannase family.</text>
</comment>
<dbReference type="SUPFAM" id="SSF53474">
    <property type="entry name" value="alpha/beta-Hydrolases"/>
    <property type="match status" value="1"/>
</dbReference>
<keyword evidence="7" id="KW-1015">Disulfide bond</keyword>
<evidence type="ECO:0000256" key="5">
    <source>
        <dbReference type="ARBA" id="ARBA00022801"/>
    </source>
</evidence>
<dbReference type="GO" id="GO:0046872">
    <property type="term" value="F:metal ion binding"/>
    <property type="evidence" value="ECO:0007669"/>
    <property type="project" value="UniProtKB-KW"/>
</dbReference>
<dbReference type="Proteomes" id="UP001243989">
    <property type="component" value="Unassembled WGS sequence"/>
</dbReference>
<keyword evidence="10" id="KW-1185">Reference proteome</keyword>
<organism evidence="9 10">
    <name type="scientific">Colletotrichum phormii</name>
    <dbReference type="NCBI Taxonomy" id="359342"/>
    <lineage>
        <taxon>Eukaryota</taxon>
        <taxon>Fungi</taxon>
        <taxon>Dikarya</taxon>
        <taxon>Ascomycota</taxon>
        <taxon>Pezizomycotina</taxon>
        <taxon>Sordariomycetes</taxon>
        <taxon>Hypocreomycetidae</taxon>
        <taxon>Glomerellales</taxon>
        <taxon>Glomerellaceae</taxon>
        <taxon>Colletotrichum</taxon>
        <taxon>Colletotrichum acutatum species complex</taxon>
    </lineage>
</organism>
<keyword evidence="3" id="KW-0479">Metal-binding</keyword>
<evidence type="ECO:0000313" key="9">
    <source>
        <dbReference type="EMBL" id="KAK1655060.1"/>
    </source>
</evidence>
<dbReference type="PANTHER" id="PTHR33938">
    <property type="entry name" value="FERULOYL ESTERASE B-RELATED"/>
    <property type="match status" value="1"/>
</dbReference>
<keyword evidence="5 8" id="KW-0378">Hydrolase</keyword>
<sequence>MFALILALLASISVSGCQLHPVQPSRCSVDIIAGISPPYASINYVNHVPQNGTFGDEAAVANATGLPEGCAVGIKVLSSNTSSFSFAMFLPTAWNSRFMATGNGGFGGFTNWSGTDTGHISGFGDTSWALGNPEAMIDWGYRAMHGSVVLGKEVVRAYYGSPAKFSYYVACSTGGRQGLKEVQEFPKDFDAVVVNAPAWWSTRLGAAGVQRGVLNLPSDDPKHIPSSLLQPIVDEMVKQCDPQDGIADNIIMYPYACKFRLEAMLCTQSNNNASTCLAPSQIGTLRHLISDYVDVIQTFIFPGPSLSSSLGFVASGTEKPSAIGLQYIINMVMNDINWNWRSFNYETVQTIDRIDPGNLTADNYDLAPFKARGGKLIHLHGLADDTISSGASIYFYEEVYKTMGVKLDDFYRMFLVPGLFHCTGSTEAPWFTGIPTITGATHGVPGHNDADHNGVLAIVRWVEEGIAPEKTIATKYNSDNDLKEVASQRPICPYPTKARYVAGDLDMATSWNCT</sequence>
<dbReference type="EC" id="3.1.1.-" evidence="8"/>
<name>A0AAJ0A5P7_9PEZI</name>
<feature type="chain" id="PRO_5042316398" description="Carboxylic ester hydrolase" evidence="8">
    <location>
        <begin position="17"/>
        <end position="514"/>
    </location>
</feature>
<protein>
    <recommendedName>
        <fullName evidence="8">Carboxylic ester hydrolase</fullName>
        <ecNumber evidence="8">3.1.1.-</ecNumber>
    </recommendedName>
</protein>
<dbReference type="PANTHER" id="PTHR33938:SF2">
    <property type="entry name" value="CARBOXYLIC ESTER HYDROLASE"/>
    <property type="match status" value="1"/>
</dbReference>
<evidence type="ECO:0000256" key="4">
    <source>
        <dbReference type="ARBA" id="ARBA00022729"/>
    </source>
</evidence>
<dbReference type="GO" id="GO:0030600">
    <property type="term" value="F:feruloyl esterase activity"/>
    <property type="evidence" value="ECO:0007669"/>
    <property type="project" value="UniProtKB-ARBA"/>
</dbReference>
<evidence type="ECO:0000256" key="6">
    <source>
        <dbReference type="ARBA" id="ARBA00022837"/>
    </source>
</evidence>
<evidence type="ECO:0000256" key="8">
    <source>
        <dbReference type="RuleBase" id="RU361238"/>
    </source>
</evidence>
<reference evidence="9" key="1">
    <citation type="submission" date="2021-06" db="EMBL/GenBank/DDBJ databases">
        <title>Comparative genomics, transcriptomics and evolutionary studies reveal genomic signatures of adaptation to plant cell wall in hemibiotrophic fungi.</title>
        <authorList>
            <consortium name="DOE Joint Genome Institute"/>
            <person name="Baroncelli R."/>
            <person name="Diaz J.F."/>
            <person name="Benocci T."/>
            <person name="Peng M."/>
            <person name="Battaglia E."/>
            <person name="Haridas S."/>
            <person name="Andreopoulos W."/>
            <person name="Labutti K."/>
            <person name="Pangilinan J."/>
            <person name="Floch G.L."/>
            <person name="Makela M.R."/>
            <person name="Henrissat B."/>
            <person name="Grigoriev I.V."/>
            <person name="Crouch J.A."/>
            <person name="De Vries R.P."/>
            <person name="Sukno S.A."/>
            <person name="Thon M.R."/>
        </authorList>
    </citation>
    <scope>NUCLEOTIDE SEQUENCE</scope>
    <source>
        <strain evidence="9">CBS 102054</strain>
    </source>
</reference>
<proteinExistence type="inferred from homology"/>
<evidence type="ECO:0000256" key="3">
    <source>
        <dbReference type="ARBA" id="ARBA00022723"/>
    </source>
</evidence>
<accession>A0AAJ0A5P7</accession>
<dbReference type="InterPro" id="IPR029058">
    <property type="entry name" value="AB_hydrolase_fold"/>
</dbReference>
<evidence type="ECO:0000313" key="10">
    <source>
        <dbReference type="Proteomes" id="UP001243989"/>
    </source>
</evidence>
<dbReference type="AlphaFoldDB" id="A0AAJ0A5P7"/>
<evidence type="ECO:0000256" key="1">
    <source>
        <dbReference type="ARBA" id="ARBA00006249"/>
    </source>
</evidence>
<dbReference type="InterPro" id="IPR011118">
    <property type="entry name" value="Tannase/feruloyl_esterase"/>
</dbReference>
<dbReference type="EMBL" id="JAHMHQ010000002">
    <property type="protein sequence ID" value="KAK1655060.1"/>
    <property type="molecule type" value="Genomic_DNA"/>
</dbReference>
<gene>
    <name evidence="9" type="ORF">BDP81DRAFT_445729</name>
</gene>
<evidence type="ECO:0000256" key="7">
    <source>
        <dbReference type="ARBA" id="ARBA00023157"/>
    </source>
</evidence>
<comment type="caution">
    <text evidence="9">The sequence shown here is derived from an EMBL/GenBank/DDBJ whole genome shotgun (WGS) entry which is preliminary data.</text>
</comment>
<dbReference type="RefSeq" id="XP_060451104.1">
    <property type="nucleotide sequence ID" value="XM_060591988.1"/>
</dbReference>
<dbReference type="Pfam" id="PF07519">
    <property type="entry name" value="Tannase"/>
    <property type="match status" value="1"/>
</dbReference>
<evidence type="ECO:0000256" key="2">
    <source>
        <dbReference type="ARBA" id="ARBA00022487"/>
    </source>
</evidence>